<accession>A0A4Q0NQX1</accession>
<dbReference type="AlphaFoldDB" id="A0A4Q0NQX1"/>
<dbReference type="RefSeq" id="WP_128761853.1">
    <property type="nucleotide sequence ID" value="NZ_QOVI01000005.1"/>
</dbReference>
<gene>
    <name evidence="1" type="ORF">DSM04_10540</name>
</gene>
<dbReference type="SUPFAM" id="SSF49464">
    <property type="entry name" value="Carboxypeptidase regulatory domain-like"/>
    <property type="match status" value="1"/>
</dbReference>
<dbReference type="Proteomes" id="UP000289821">
    <property type="component" value="Unassembled WGS sequence"/>
</dbReference>
<name>A0A4Q0NQX1_9FLAO</name>
<reference evidence="1 2" key="1">
    <citation type="submission" date="2018-07" db="EMBL/GenBank/DDBJ databases">
        <title>Leeuwenhoekiella genomics.</title>
        <authorList>
            <person name="Tahon G."/>
            <person name="Willems A."/>
        </authorList>
    </citation>
    <scope>NUCLEOTIDE SEQUENCE [LARGE SCALE GENOMIC DNA]</scope>
    <source>
        <strain evidence="1 2">R-50232</strain>
    </source>
</reference>
<proteinExistence type="predicted"/>
<keyword evidence="2" id="KW-1185">Reference proteome</keyword>
<evidence type="ECO:0000313" key="1">
    <source>
        <dbReference type="EMBL" id="RXG13063.1"/>
    </source>
</evidence>
<evidence type="ECO:0008006" key="3">
    <source>
        <dbReference type="Google" id="ProtNLM"/>
    </source>
</evidence>
<organism evidence="1 2">
    <name type="scientific">Leeuwenhoekiella aestuarii</name>
    <dbReference type="NCBI Taxonomy" id="2249426"/>
    <lineage>
        <taxon>Bacteria</taxon>
        <taxon>Pseudomonadati</taxon>
        <taxon>Bacteroidota</taxon>
        <taxon>Flavobacteriia</taxon>
        <taxon>Flavobacteriales</taxon>
        <taxon>Flavobacteriaceae</taxon>
        <taxon>Leeuwenhoekiella</taxon>
    </lineage>
</organism>
<dbReference type="InterPro" id="IPR008969">
    <property type="entry name" value="CarboxyPept-like_regulatory"/>
</dbReference>
<sequence length="252" mass="29381">MPRIFSCLFIIFFGIKIHSQTTAGKVYAEDKTKEGVLIINTTQDKMVSTDKWGNFEIAAAVGDSLIFSASFFGTQKFKVQPYQLEEKWVVELKEVLNQLDEVRLTSTTSKIKEFSVVEYDKNFNTWLQKDIQENYGKYSPPSSGSGIDFIAIGRMLFKNNKKPKKQKSNPNHFRILELEELVAFFKTDAFFDKNLLRNQLEISAKEEGMFFDYCESRQVDARLLQKKNQIRFLDYLLKRSKEFHKLSQETLN</sequence>
<dbReference type="EMBL" id="QOVI01000005">
    <property type="protein sequence ID" value="RXG13063.1"/>
    <property type="molecule type" value="Genomic_DNA"/>
</dbReference>
<comment type="caution">
    <text evidence="1">The sequence shown here is derived from an EMBL/GenBank/DDBJ whole genome shotgun (WGS) entry which is preliminary data.</text>
</comment>
<protein>
    <recommendedName>
        <fullName evidence="3">Carboxypeptidase-like protein</fullName>
    </recommendedName>
</protein>
<evidence type="ECO:0000313" key="2">
    <source>
        <dbReference type="Proteomes" id="UP000289821"/>
    </source>
</evidence>